<keyword evidence="1" id="KW-1133">Transmembrane helix</keyword>
<dbReference type="InterPro" id="IPR025597">
    <property type="entry name" value="DUF4345"/>
</dbReference>
<protein>
    <recommendedName>
        <fullName evidence="4">DUF4345 domain-containing protein</fullName>
    </recommendedName>
</protein>
<accession>A0A1G8UQR6</accession>
<evidence type="ECO:0008006" key="4">
    <source>
        <dbReference type="Google" id="ProtNLM"/>
    </source>
</evidence>
<evidence type="ECO:0000313" key="2">
    <source>
        <dbReference type="EMBL" id="SDJ56138.1"/>
    </source>
</evidence>
<gene>
    <name evidence="2" type="ORF">SAMN05421869_11165</name>
</gene>
<keyword evidence="1" id="KW-0812">Transmembrane</keyword>
<proteinExistence type="predicted"/>
<dbReference type="Pfam" id="PF14248">
    <property type="entry name" value="DUF4345"/>
    <property type="match status" value="1"/>
</dbReference>
<feature type="transmembrane region" description="Helical" evidence="1">
    <location>
        <begin position="73"/>
        <end position="94"/>
    </location>
</feature>
<keyword evidence="3" id="KW-1185">Reference proteome</keyword>
<keyword evidence="1" id="KW-0472">Membrane</keyword>
<dbReference type="EMBL" id="FNDJ01000011">
    <property type="protein sequence ID" value="SDJ56138.1"/>
    <property type="molecule type" value="Genomic_DNA"/>
</dbReference>
<evidence type="ECO:0000256" key="1">
    <source>
        <dbReference type="SAM" id="Phobius"/>
    </source>
</evidence>
<sequence length="121" mass="12266">MSDVIIGLVAIFFAGMGVYGLVAPGKLVAPFGMRAASADGRNEVRAVYGGFGLAMAAALALAAFGLGTLRDGVLVAVALALGGMAAGRVVSMLLERPSRFYPTGFYLVVEVGLMAALLAAR</sequence>
<reference evidence="2 3" key="1">
    <citation type="submission" date="2016-10" db="EMBL/GenBank/DDBJ databases">
        <authorList>
            <person name="de Groot N.N."/>
        </authorList>
    </citation>
    <scope>NUCLEOTIDE SEQUENCE [LARGE SCALE GENOMIC DNA]</scope>
    <source>
        <strain evidence="2 3">CGMCC 4.6533</strain>
    </source>
</reference>
<dbReference type="RefSeq" id="WP_090935248.1">
    <property type="nucleotide sequence ID" value="NZ_FNDJ01000011.1"/>
</dbReference>
<name>A0A1G8UQR6_9ACTN</name>
<dbReference type="Proteomes" id="UP000199202">
    <property type="component" value="Unassembled WGS sequence"/>
</dbReference>
<dbReference type="AlphaFoldDB" id="A0A1G8UQR6"/>
<feature type="transmembrane region" description="Helical" evidence="1">
    <location>
        <begin position="100"/>
        <end position="120"/>
    </location>
</feature>
<evidence type="ECO:0000313" key="3">
    <source>
        <dbReference type="Proteomes" id="UP000199202"/>
    </source>
</evidence>
<feature type="transmembrane region" description="Helical" evidence="1">
    <location>
        <begin position="44"/>
        <end position="66"/>
    </location>
</feature>
<organism evidence="2 3">
    <name type="scientific">Nonomuraea jiangxiensis</name>
    <dbReference type="NCBI Taxonomy" id="633440"/>
    <lineage>
        <taxon>Bacteria</taxon>
        <taxon>Bacillati</taxon>
        <taxon>Actinomycetota</taxon>
        <taxon>Actinomycetes</taxon>
        <taxon>Streptosporangiales</taxon>
        <taxon>Streptosporangiaceae</taxon>
        <taxon>Nonomuraea</taxon>
    </lineage>
</organism>
<dbReference type="OrthoDB" id="8481950at2"/>